<evidence type="ECO:0008006" key="3">
    <source>
        <dbReference type="Google" id="ProtNLM"/>
    </source>
</evidence>
<organism evidence="1 2">
    <name type="scientific">Paramagnetospirillum magneticum (strain ATCC 700264 / AMB-1)</name>
    <name type="common">Magnetospirillum magneticum</name>
    <dbReference type="NCBI Taxonomy" id="342108"/>
    <lineage>
        <taxon>Bacteria</taxon>
        <taxon>Pseudomonadati</taxon>
        <taxon>Pseudomonadota</taxon>
        <taxon>Alphaproteobacteria</taxon>
        <taxon>Rhodospirillales</taxon>
        <taxon>Magnetospirillaceae</taxon>
        <taxon>Paramagnetospirillum</taxon>
    </lineage>
</organism>
<dbReference type="AlphaFoldDB" id="Q2W3B8"/>
<dbReference type="STRING" id="342108.amb2853"/>
<name>Q2W3B8_PARM1</name>
<gene>
    <name evidence="1" type="ordered locus">amb2853</name>
</gene>
<protein>
    <recommendedName>
        <fullName evidence="3">Glutathione synthase/Ribosomal protein S6 modification enzyme</fullName>
    </recommendedName>
</protein>
<reference evidence="1 2" key="1">
    <citation type="journal article" date="2005" name="DNA Res.">
        <title>Complete genome sequence of the facultative anaerobic magnetotactic bacterium Magnetospirillum sp. strain AMB-1.</title>
        <authorList>
            <person name="Matsunaga T."/>
            <person name="Okamura Y."/>
            <person name="Fukuda Y."/>
            <person name="Wahyudi A.T."/>
            <person name="Murase Y."/>
            <person name="Takeyama H."/>
        </authorList>
    </citation>
    <scope>NUCLEOTIDE SEQUENCE [LARGE SCALE GENOMIC DNA]</scope>
    <source>
        <strain evidence="2">ATCC 700264 / AMB-1</strain>
    </source>
</reference>
<dbReference type="Proteomes" id="UP000007058">
    <property type="component" value="Chromosome"/>
</dbReference>
<dbReference type="EMBL" id="AP007255">
    <property type="protein sequence ID" value="BAE51657.1"/>
    <property type="molecule type" value="Genomic_DNA"/>
</dbReference>
<sequence>MTSGQDRPWPPESMGMARLTTMAFHGENMVPPAIELLKRSEADSTDSAALLDLATIHFLLGHEDAGQAYQDRALAQDQVYRDHSDSATEDGVKLLAFAAPGNLMSNVPIQFLIEGSEIQLDVLYVVPGMDLPERVPAHDMAMVIAGESDPNREILERIAAFADLWPCPPVLNDPRKVLQLSRDGVSTLLAGAKGIRIPATTRIDPETLARLGRGEVTLTELLPDGTFPIIARPLDSHAGKGLAKLDAPSSIALYLAAQPAEGYYLSSFVDYRGADGLFRKYRIAMIDGKPFVCHMAVSSHWMIHYLNADMRESAEKRAEEARAFASFDEDFAARHAEAFAAMAERIGLDYFAMDCAETPDGELLVFEADTAMIVHAMDPPEIFPYKAPQMRRIFQAFQDMLRRIKRAKQD</sequence>
<accession>Q2W3B8</accession>
<dbReference type="HOGENOM" id="CLU_685016_0_0_5"/>
<proteinExistence type="predicted"/>
<evidence type="ECO:0000313" key="1">
    <source>
        <dbReference type="EMBL" id="BAE51657.1"/>
    </source>
</evidence>
<evidence type="ECO:0000313" key="2">
    <source>
        <dbReference type="Proteomes" id="UP000007058"/>
    </source>
</evidence>
<keyword evidence="2" id="KW-1185">Reference proteome</keyword>
<dbReference type="KEGG" id="mag:amb2853"/>
<dbReference type="SUPFAM" id="SSF56059">
    <property type="entry name" value="Glutathione synthetase ATP-binding domain-like"/>
    <property type="match status" value="1"/>
</dbReference>